<dbReference type="RefSeq" id="WP_120196760.1">
    <property type="nucleotide sequence ID" value="NZ_MCIA01000015.1"/>
</dbReference>
<dbReference type="Proteomes" id="UP000284277">
    <property type="component" value="Unassembled WGS sequence"/>
</dbReference>
<evidence type="ECO:0000256" key="1">
    <source>
        <dbReference type="SAM" id="MobiDB-lite"/>
    </source>
</evidence>
<protein>
    <recommendedName>
        <fullName evidence="5">Antigen I/II N-terminal domain-containing protein</fullName>
    </recommendedName>
</protein>
<feature type="signal peptide" evidence="2">
    <location>
        <begin position="1"/>
        <end position="20"/>
    </location>
</feature>
<organism evidence="3 4">
    <name type="scientific">Lacrimispora algidixylanolytica</name>
    <dbReference type="NCBI Taxonomy" id="94868"/>
    <lineage>
        <taxon>Bacteria</taxon>
        <taxon>Bacillati</taxon>
        <taxon>Bacillota</taxon>
        <taxon>Clostridia</taxon>
        <taxon>Lachnospirales</taxon>
        <taxon>Lachnospiraceae</taxon>
        <taxon>Lacrimispora</taxon>
    </lineage>
</organism>
<evidence type="ECO:0008006" key="5">
    <source>
        <dbReference type="Google" id="ProtNLM"/>
    </source>
</evidence>
<evidence type="ECO:0000313" key="3">
    <source>
        <dbReference type="EMBL" id="RKD31857.1"/>
    </source>
</evidence>
<feature type="chain" id="PRO_5039694530" description="Antigen I/II N-terminal domain-containing protein" evidence="2">
    <location>
        <begin position="21"/>
        <end position="214"/>
    </location>
</feature>
<accession>A0A419T2W0</accession>
<dbReference type="EMBL" id="MCIA01000015">
    <property type="protein sequence ID" value="RKD31857.1"/>
    <property type="molecule type" value="Genomic_DNA"/>
</dbReference>
<dbReference type="OrthoDB" id="1849839at2"/>
<feature type="compositionally biased region" description="Low complexity" evidence="1">
    <location>
        <begin position="28"/>
        <end position="43"/>
    </location>
</feature>
<proteinExistence type="predicted"/>
<name>A0A419T2W0_9FIRM</name>
<keyword evidence="2" id="KW-0732">Signal</keyword>
<comment type="caution">
    <text evidence="3">The sequence shown here is derived from an EMBL/GenBank/DDBJ whole genome shotgun (WGS) entry which is preliminary data.</text>
</comment>
<evidence type="ECO:0000256" key="2">
    <source>
        <dbReference type="SAM" id="SignalP"/>
    </source>
</evidence>
<feature type="region of interest" description="Disordered" evidence="1">
    <location>
        <begin position="28"/>
        <end position="49"/>
    </location>
</feature>
<keyword evidence="4" id="KW-1185">Reference proteome</keyword>
<evidence type="ECO:0000313" key="4">
    <source>
        <dbReference type="Proteomes" id="UP000284277"/>
    </source>
</evidence>
<sequence>MKKSKLFTTAILILTTILVAGCSKKTGTVSTTSETTISESSIEGSEDETKDNLEAMGGVEVEKGLFNVELTIPAQFVGEQTQEELNELSKEKGYKSITLNEDGSAKYILTKQQHKDMMAELNTNINTSLSEMIGSEDYPNYTDITANENYTEFVITTKSTELSMTENFSALGLYMYGGMYNIFNGTPVDNVSVKFINTDTGAEITTMNSKNMGQ</sequence>
<reference evidence="3 4" key="1">
    <citation type="submission" date="2016-08" db="EMBL/GenBank/DDBJ databases">
        <title>A new outlook on sporulation: Clostridium algidixylanolyticum.</title>
        <authorList>
            <person name="Poppleton D.I."/>
            <person name="Gribaldo S."/>
        </authorList>
    </citation>
    <scope>NUCLEOTIDE SEQUENCE [LARGE SCALE GENOMIC DNA]</scope>
    <source>
        <strain evidence="3 4">SPL73</strain>
    </source>
</reference>
<gene>
    <name evidence="3" type="ORF">BET01_18985</name>
</gene>
<dbReference type="PROSITE" id="PS51257">
    <property type="entry name" value="PROKAR_LIPOPROTEIN"/>
    <property type="match status" value="1"/>
</dbReference>
<dbReference type="AlphaFoldDB" id="A0A419T2W0"/>